<name>A0A8J5WNK3_ZIZPA</name>
<comment type="caution">
    <text evidence="1">The sequence shown here is derived from an EMBL/GenBank/DDBJ whole genome shotgun (WGS) entry which is preliminary data.</text>
</comment>
<accession>A0A8J5WNK3</accession>
<dbReference type="AlphaFoldDB" id="A0A8J5WNK3"/>
<reference evidence="1" key="1">
    <citation type="journal article" date="2021" name="bioRxiv">
        <title>Whole Genome Assembly and Annotation of Northern Wild Rice, Zizania palustris L., Supports a Whole Genome Duplication in the Zizania Genus.</title>
        <authorList>
            <person name="Haas M."/>
            <person name="Kono T."/>
            <person name="Macchietto M."/>
            <person name="Millas R."/>
            <person name="McGilp L."/>
            <person name="Shao M."/>
            <person name="Duquette J."/>
            <person name="Hirsch C.N."/>
            <person name="Kimball J."/>
        </authorList>
    </citation>
    <scope>NUCLEOTIDE SEQUENCE</scope>
    <source>
        <tissue evidence="1">Fresh leaf tissue</tissue>
    </source>
</reference>
<sequence>MRKFKNQCNQKQRKQIKMSPTRWNKNLRKGRQSPQGQMFGKASQRLKLEMKSKRPNANTATVSYYAIQDVMVHPPCLVI</sequence>
<proteinExistence type="predicted"/>
<protein>
    <submittedName>
        <fullName evidence="1">Uncharacterized protein</fullName>
    </submittedName>
</protein>
<reference evidence="1" key="2">
    <citation type="submission" date="2021-02" db="EMBL/GenBank/DDBJ databases">
        <authorList>
            <person name="Kimball J.A."/>
            <person name="Haas M.W."/>
            <person name="Macchietto M."/>
            <person name="Kono T."/>
            <person name="Duquette J."/>
            <person name="Shao M."/>
        </authorList>
    </citation>
    <scope>NUCLEOTIDE SEQUENCE</scope>
    <source>
        <tissue evidence="1">Fresh leaf tissue</tissue>
    </source>
</reference>
<dbReference type="EMBL" id="JAAALK010000080">
    <property type="protein sequence ID" value="KAG8091941.1"/>
    <property type="molecule type" value="Genomic_DNA"/>
</dbReference>
<dbReference type="Proteomes" id="UP000729402">
    <property type="component" value="Unassembled WGS sequence"/>
</dbReference>
<keyword evidence="2" id="KW-1185">Reference proteome</keyword>
<evidence type="ECO:0000313" key="1">
    <source>
        <dbReference type="EMBL" id="KAG8091941.1"/>
    </source>
</evidence>
<organism evidence="1 2">
    <name type="scientific">Zizania palustris</name>
    <name type="common">Northern wild rice</name>
    <dbReference type="NCBI Taxonomy" id="103762"/>
    <lineage>
        <taxon>Eukaryota</taxon>
        <taxon>Viridiplantae</taxon>
        <taxon>Streptophyta</taxon>
        <taxon>Embryophyta</taxon>
        <taxon>Tracheophyta</taxon>
        <taxon>Spermatophyta</taxon>
        <taxon>Magnoliopsida</taxon>
        <taxon>Liliopsida</taxon>
        <taxon>Poales</taxon>
        <taxon>Poaceae</taxon>
        <taxon>BOP clade</taxon>
        <taxon>Oryzoideae</taxon>
        <taxon>Oryzeae</taxon>
        <taxon>Zizaniinae</taxon>
        <taxon>Zizania</taxon>
    </lineage>
</organism>
<evidence type="ECO:0000313" key="2">
    <source>
        <dbReference type="Proteomes" id="UP000729402"/>
    </source>
</evidence>
<gene>
    <name evidence="1" type="ORF">GUJ93_ZPchr0012g19190</name>
</gene>